<dbReference type="Proteomes" id="UP000663832">
    <property type="component" value="Unassembled WGS sequence"/>
</dbReference>
<comment type="caution">
    <text evidence="6">The sequence shown here is derived from an EMBL/GenBank/DDBJ whole genome shotgun (WGS) entry which is preliminary data.</text>
</comment>
<dbReference type="EMBL" id="CAJNOG010000156">
    <property type="protein sequence ID" value="CAF1019744.1"/>
    <property type="molecule type" value="Genomic_DNA"/>
</dbReference>
<keyword evidence="10" id="KW-1185">Reference proteome</keyword>
<dbReference type="Proteomes" id="UP000663877">
    <property type="component" value="Unassembled WGS sequence"/>
</dbReference>
<evidence type="ECO:0000313" key="5">
    <source>
        <dbReference type="EMBL" id="CAF1546073.1"/>
    </source>
</evidence>
<organism evidence="6 10">
    <name type="scientific">Adineta steineri</name>
    <dbReference type="NCBI Taxonomy" id="433720"/>
    <lineage>
        <taxon>Eukaryota</taxon>
        <taxon>Metazoa</taxon>
        <taxon>Spiralia</taxon>
        <taxon>Gnathifera</taxon>
        <taxon>Rotifera</taxon>
        <taxon>Eurotatoria</taxon>
        <taxon>Bdelloidea</taxon>
        <taxon>Adinetida</taxon>
        <taxon>Adinetidae</taxon>
        <taxon>Adineta</taxon>
    </lineage>
</organism>
<evidence type="ECO:0000313" key="2">
    <source>
        <dbReference type="EMBL" id="CAF1019744.1"/>
    </source>
</evidence>
<dbReference type="EMBL" id="CAJOAZ010002239">
    <property type="protein sequence ID" value="CAF3909105.1"/>
    <property type="molecule type" value="Genomic_DNA"/>
</dbReference>
<dbReference type="AlphaFoldDB" id="A0A816F6R8"/>
<dbReference type="EMBL" id="CAJNOE010000487">
    <property type="protein sequence ID" value="CAF1240099.1"/>
    <property type="molecule type" value="Genomic_DNA"/>
</dbReference>
<dbReference type="EMBL" id="CAJNOI010004468">
    <property type="protein sequence ID" value="CAF1546015.1"/>
    <property type="molecule type" value="Genomic_DNA"/>
</dbReference>
<evidence type="ECO:0000313" key="10">
    <source>
        <dbReference type="Proteomes" id="UP000663832"/>
    </source>
</evidence>
<dbReference type="Proteomes" id="UP000663845">
    <property type="component" value="Unassembled WGS sequence"/>
</dbReference>
<dbReference type="Proteomes" id="UP000663868">
    <property type="component" value="Unassembled WGS sequence"/>
</dbReference>
<dbReference type="EMBL" id="CAJNOI010004469">
    <property type="protein sequence ID" value="CAF1546073.1"/>
    <property type="molecule type" value="Genomic_DNA"/>
</dbReference>
<dbReference type="InterPro" id="IPR006461">
    <property type="entry name" value="PLAC_motif_containing"/>
</dbReference>
<dbReference type="NCBIfam" id="TIGR01571">
    <property type="entry name" value="A_thal_Cys_rich"/>
    <property type="match status" value="1"/>
</dbReference>
<dbReference type="PANTHER" id="PTHR15907">
    <property type="entry name" value="DUF614 FAMILY PROTEIN-RELATED"/>
    <property type="match status" value="1"/>
</dbReference>
<evidence type="ECO:0000313" key="9">
    <source>
        <dbReference type="EMBL" id="CAF3909105.1"/>
    </source>
</evidence>
<accession>A0A816F6R8</accession>
<dbReference type="Pfam" id="PF04749">
    <property type="entry name" value="PLAC8"/>
    <property type="match status" value="1"/>
</dbReference>
<dbReference type="Proteomes" id="UP000663844">
    <property type="component" value="Unassembled WGS sequence"/>
</dbReference>
<evidence type="ECO:0000313" key="4">
    <source>
        <dbReference type="EMBL" id="CAF1546015.1"/>
    </source>
</evidence>
<evidence type="ECO:0000313" key="3">
    <source>
        <dbReference type="EMBL" id="CAF1240099.1"/>
    </source>
</evidence>
<evidence type="ECO:0000313" key="8">
    <source>
        <dbReference type="EMBL" id="CAF3587893.1"/>
    </source>
</evidence>
<evidence type="ECO:0000313" key="7">
    <source>
        <dbReference type="EMBL" id="CAF1659386.1"/>
    </source>
</evidence>
<reference evidence="6" key="1">
    <citation type="submission" date="2021-02" db="EMBL/GenBank/DDBJ databases">
        <authorList>
            <person name="Nowell W R."/>
        </authorList>
    </citation>
    <scope>NUCLEOTIDE SEQUENCE</scope>
</reference>
<sequence length="137" mass="14849">MTERRILNEHHWKESLFGCCSDLSTCCYGCFCTACLFGENVRKTSTDAGFFGGCCGYFLTQAGCCCLVHKPARIRFREAYGLQEGHGLASDFCASWCCSACGVCQEAREIKSQGAPPMVTVVAHVGTQPTAVGNKPR</sequence>
<name>A0A816F6R8_9BILA</name>
<dbReference type="EMBL" id="CAJNOM010004861">
    <property type="protein sequence ID" value="CAF1659363.1"/>
    <property type="molecule type" value="Genomic_DNA"/>
</dbReference>
<dbReference type="Proteomes" id="UP000663860">
    <property type="component" value="Unassembled WGS sequence"/>
</dbReference>
<proteinExistence type="inferred from homology"/>
<dbReference type="OrthoDB" id="1045822at2759"/>
<evidence type="ECO:0000256" key="1">
    <source>
        <dbReference type="ARBA" id="ARBA00009024"/>
    </source>
</evidence>
<comment type="similarity">
    <text evidence="1">Belongs to the cornifelin family.</text>
</comment>
<dbReference type="EMBL" id="CAJNOM010004862">
    <property type="protein sequence ID" value="CAF1659386.1"/>
    <property type="molecule type" value="Genomic_DNA"/>
</dbReference>
<dbReference type="EMBL" id="CAJOBB010000154">
    <property type="protein sequence ID" value="CAF3587893.1"/>
    <property type="molecule type" value="Genomic_DNA"/>
</dbReference>
<gene>
    <name evidence="4" type="ORF">BJG266_LOCUS45894</name>
    <name evidence="5" type="ORF">BJG266_LOCUS45898</name>
    <name evidence="3" type="ORF">IZO911_LOCUS30744</name>
    <name evidence="2" type="ORF">JYZ213_LOCUS16999</name>
    <name evidence="8" type="ORF">KXQ929_LOCUS4467</name>
    <name evidence="9" type="ORF">OXD698_LOCUS24378</name>
    <name evidence="6" type="ORF">QVE165_LOCUS62924</name>
    <name evidence="7" type="ORF">QVE165_LOCUS62928</name>
</gene>
<protein>
    <submittedName>
        <fullName evidence="6">Uncharacterized protein</fullName>
    </submittedName>
</protein>
<evidence type="ECO:0000313" key="6">
    <source>
        <dbReference type="EMBL" id="CAF1659363.1"/>
    </source>
</evidence>